<feature type="domain" description="CoA carboxyltransferase N-terminal" evidence="4">
    <location>
        <begin position="18"/>
        <end position="279"/>
    </location>
</feature>
<sequence>MDRGAPAAAGHAAEVTRTRGNNHARHPGTTGEEARRGPPGRRRTPHRGAAQEGQAHRARAPELLLDEGTFEEWDMFVEHRCTDFGMENSKVPGDGVVTGYGMINGRLVFVFSQDFTVFGGALSEAHAEKICKVMDQAMKVGAPVIGLNDSGGARIQEGVASLGGYADVFQRNVMASGVVPQISMIMGPCAGGAVYSPAMTDFIFMVKDSSYMFVTGPEVVKTVTHEEVTAEELGGAGTHTSKSGVADLAFDNDVEALIMLRRLYNYLPLNNREKPPVRPSNDPADRMDFSLDTLIPDNANKPYDMKELITKTVDDGDFFELQPDYAKNIVIGFARMEGQSVGIVANNPLVLAGCLDIKSSIKAARFVRFCDAFNIPVITFVDVPGFMPGTSQEYGGIIKHGAKLLYAYAECTVPKVTVITRKAYGGAYDVMSSKHLRGDVNFAWPNAEIAVMGAKGAVEIIFREDKGDPAKLAAREAEYKARFANPFVAGARGFIDDVILPHETRKRICRSLVMLRDKKLENPWRKHGNIPL</sequence>
<dbReference type="SUPFAM" id="SSF52096">
    <property type="entry name" value="ClpP/crotonase"/>
    <property type="match status" value="2"/>
</dbReference>
<feature type="compositionally biased region" description="Low complexity" evidence="3">
    <location>
        <begin position="1"/>
        <end position="13"/>
    </location>
</feature>
<evidence type="ECO:0000259" key="5">
    <source>
        <dbReference type="PROSITE" id="PS50989"/>
    </source>
</evidence>
<dbReference type="InterPro" id="IPR011762">
    <property type="entry name" value="COA_CT_N"/>
</dbReference>
<evidence type="ECO:0000256" key="2">
    <source>
        <dbReference type="ARBA" id="ARBA00074538"/>
    </source>
</evidence>
<dbReference type="GO" id="GO:0003989">
    <property type="term" value="F:acetyl-CoA carboxylase activity"/>
    <property type="evidence" value="ECO:0007669"/>
    <property type="project" value="UniProtKB-ARBA"/>
</dbReference>
<dbReference type="GO" id="GO:0015977">
    <property type="term" value="P:carbon fixation"/>
    <property type="evidence" value="ECO:0007669"/>
    <property type="project" value="UniProtKB-ARBA"/>
</dbReference>
<dbReference type="AlphaFoldDB" id="A0A849KBD3"/>
<dbReference type="PANTHER" id="PTHR43842">
    <property type="entry name" value="PROPIONYL-COA CARBOXYLASE BETA CHAIN"/>
    <property type="match status" value="1"/>
</dbReference>
<dbReference type="Pfam" id="PF01039">
    <property type="entry name" value="Carboxyl_trans"/>
    <property type="match status" value="1"/>
</dbReference>
<dbReference type="GO" id="GO:0004658">
    <property type="term" value="F:propionyl-CoA carboxylase activity"/>
    <property type="evidence" value="ECO:0007669"/>
    <property type="project" value="UniProtKB-ARBA"/>
</dbReference>
<dbReference type="FunFam" id="3.90.226.10:FF:000017">
    <property type="entry name" value="Propionyl-CoA carboxylase subunit beta 5"/>
    <property type="match status" value="1"/>
</dbReference>
<reference evidence="6 7" key="1">
    <citation type="submission" date="2020-05" db="EMBL/GenBank/DDBJ databases">
        <authorList>
            <person name="Khan S.A."/>
            <person name="Jeon C.O."/>
            <person name="Chun B.H."/>
        </authorList>
    </citation>
    <scope>NUCLEOTIDE SEQUENCE [LARGE SCALE GENOMIC DNA]</scope>
    <source>
        <strain evidence="6 7">B156</strain>
    </source>
</reference>
<dbReference type="Gene3D" id="3.90.226.10">
    <property type="entry name" value="2-enoyl-CoA Hydratase, Chain A, domain 1"/>
    <property type="match status" value="2"/>
</dbReference>
<dbReference type="Proteomes" id="UP000552954">
    <property type="component" value="Unassembled WGS sequence"/>
</dbReference>
<evidence type="ECO:0000313" key="6">
    <source>
        <dbReference type="EMBL" id="NNU42816.1"/>
    </source>
</evidence>
<name>A0A849KBD3_9BURK</name>
<gene>
    <name evidence="6" type="ORF">HK415_06005</name>
</gene>
<dbReference type="FunFam" id="3.90.226.10:FF:000016">
    <property type="entry name" value="Propionyl-CoA carboxylase, beta subunit"/>
    <property type="match status" value="1"/>
</dbReference>
<evidence type="ECO:0000256" key="1">
    <source>
        <dbReference type="ARBA" id="ARBA00006102"/>
    </source>
</evidence>
<accession>A0A849KBD3</accession>
<protein>
    <recommendedName>
        <fullName evidence="2">Propionyl-CoA carboxylase beta chain</fullName>
    </recommendedName>
</protein>
<dbReference type="PROSITE" id="PS50980">
    <property type="entry name" value="COA_CT_NTER"/>
    <property type="match status" value="1"/>
</dbReference>
<dbReference type="EMBL" id="JABFCS010000001">
    <property type="protein sequence ID" value="NNU42816.1"/>
    <property type="molecule type" value="Genomic_DNA"/>
</dbReference>
<evidence type="ECO:0000313" key="7">
    <source>
        <dbReference type="Proteomes" id="UP000552954"/>
    </source>
</evidence>
<evidence type="ECO:0000259" key="4">
    <source>
        <dbReference type="PROSITE" id="PS50980"/>
    </source>
</evidence>
<dbReference type="InterPro" id="IPR034733">
    <property type="entry name" value="AcCoA_carboxyl_beta"/>
</dbReference>
<comment type="caution">
    <text evidence="6">The sequence shown here is derived from an EMBL/GenBank/DDBJ whole genome shotgun (WGS) entry which is preliminary data.</text>
</comment>
<dbReference type="InterPro" id="IPR029045">
    <property type="entry name" value="ClpP/crotonase-like_dom_sf"/>
</dbReference>
<keyword evidence="7" id="KW-1185">Reference proteome</keyword>
<proteinExistence type="inferred from homology"/>
<reference evidence="6 7" key="2">
    <citation type="submission" date="2020-06" db="EMBL/GenBank/DDBJ databases">
        <title>Ramlibacter rhizophilus sp. nov., isolated from rhizosphere soil of national flower Mugunghwa from South Korea.</title>
        <authorList>
            <person name="Zheng-Fei Y."/>
            <person name="Huan T."/>
        </authorList>
    </citation>
    <scope>NUCLEOTIDE SEQUENCE [LARGE SCALE GENOMIC DNA]</scope>
    <source>
        <strain evidence="6 7">B156</strain>
    </source>
</reference>
<dbReference type="PROSITE" id="PS50989">
    <property type="entry name" value="COA_CT_CTER"/>
    <property type="match status" value="1"/>
</dbReference>
<dbReference type="InterPro" id="IPR011763">
    <property type="entry name" value="COA_CT_C"/>
</dbReference>
<feature type="domain" description="CoA carboxyltransferase C-terminal" evidence="5">
    <location>
        <begin position="286"/>
        <end position="526"/>
    </location>
</feature>
<comment type="similarity">
    <text evidence="1">Belongs to the AccD/PCCB family.</text>
</comment>
<dbReference type="PANTHER" id="PTHR43842:SF2">
    <property type="entry name" value="PROPIONYL-COA CARBOXYLASE BETA CHAIN, MITOCHONDRIAL"/>
    <property type="match status" value="1"/>
</dbReference>
<dbReference type="InterPro" id="IPR051047">
    <property type="entry name" value="AccD/PCCB"/>
</dbReference>
<dbReference type="GO" id="GO:0009317">
    <property type="term" value="C:acetyl-CoA carboxylase complex"/>
    <property type="evidence" value="ECO:0007669"/>
    <property type="project" value="UniProtKB-ARBA"/>
</dbReference>
<organism evidence="6 7">
    <name type="scientific">Ramlibacter montanisoli</name>
    <dbReference type="NCBI Taxonomy" id="2732512"/>
    <lineage>
        <taxon>Bacteria</taxon>
        <taxon>Pseudomonadati</taxon>
        <taxon>Pseudomonadota</taxon>
        <taxon>Betaproteobacteria</taxon>
        <taxon>Burkholderiales</taxon>
        <taxon>Comamonadaceae</taxon>
        <taxon>Ramlibacter</taxon>
    </lineage>
</organism>
<feature type="region of interest" description="Disordered" evidence="3">
    <location>
        <begin position="1"/>
        <end position="60"/>
    </location>
</feature>
<evidence type="ECO:0000256" key="3">
    <source>
        <dbReference type="SAM" id="MobiDB-lite"/>
    </source>
</evidence>